<evidence type="ECO:0000313" key="8">
    <source>
        <dbReference type="Proteomes" id="UP000673552"/>
    </source>
</evidence>
<dbReference type="Pfam" id="PF00481">
    <property type="entry name" value="PP2C"/>
    <property type="match status" value="1"/>
</dbReference>
<feature type="compositionally biased region" description="Polar residues" evidence="5">
    <location>
        <begin position="548"/>
        <end position="561"/>
    </location>
</feature>
<feature type="compositionally biased region" description="Low complexity" evidence="5">
    <location>
        <begin position="1270"/>
        <end position="1283"/>
    </location>
</feature>
<feature type="compositionally biased region" description="Polar residues" evidence="5">
    <location>
        <begin position="720"/>
        <end position="731"/>
    </location>
</feature>
<feature type="compositionally biased region" description="Low complexity" evidence="5">
    <location>
        <begin position="10"/>
        <end position="24"/>
    </location>
</feature>
<dbReference type="SMART" id="SM00332">
    <property type="entry name" value="PP2Cc"/>
    <property type="match status" value="1"/>
</dbReference>
<feature type="region of interest" description="Disordered" evidence="5">
    <location>
        <begin position="305"/>
        <end position="348"/>
    </location>
</feature>
<feature type="region of interest" description="Disordered" evidence="5">
    <location>
        <begin position="1269"/>
        <end position="1289"/>
    </location>
</feature>
<reference evidence="8" key="2">
    <citation type="journal article" date="2021" name="Sci. Data">
        <title>Chromosome-scale genome sequencing, assembly and annotation of six genomes from subfamily Leishmaniinae.</title>
        <authorList>
            <person name="Almutairi H."/>
            <person name="Urbaniak M.D."/>
            <person name="Bates M.D."/>
            <person name="Jariyapan N."/>
            <person name="Kwakye-Nuako G."/>
            <person name="Thomaz Soccol V."/>
            <person name="Al-Salem W.S."/>
            <person name="Dillon R.J."/>
            <person name="Bates P.A."/>
            <person name="Gatherer D."/>
        </authorList>
    </citation>
    <scope>NUCLEOTIDE SEQUENCE [LARGE SCALE GENOMIC DNA]</scope>
</reference>
<keyword evidence="3 4" id="KW-0904">Protein phosphatase</keyword>
<feature type="compositionally biased region" description="Low complexity" evidence="5">
    <location>
        <begin position="47"/>
        <end position="57"/>
    </location>
</feature>
<feature type="region of interest" description="Disordered" evidence="5">
    <location>
        <begin position="546"/>
        <end position="570"/>
    </location>
</feature>
<evidence type="ECO:0000256" key="5">
    <source>
        <dbReference type="SAM" id="MobiDB-lite"/>
    </source>
</evidence>
<accession>A0A836KCJ0</accession>
<keyword evidence="1" id="KW-0479">Metal-binding</keyword>
<dbReference type="InterPro" id="IPR000222">
    <property type="entry name" value="PP2C_BS"/>
</dbReference>
<feature type="region of interest" description="Disordered" evidence="5">
    <location>
        <begin position="1"/>
        <end position="95"/>
    </location>
</feature>
<feature type="region of interest" description="Disordered" evidence="5">
    <location>
        <begin position="1303"/>
        <end position="1329"/>
    </location>
</feature>
<feature type="region of interest" description="Disordered" evidence="5">
    <location>
        <begin position="1057"/>
        <end position="1079"/>
    </location>
</feature>
<dbReference type="InterPro" id="IPR015655">
    <property type="entry name" value="PP2C"/>
</dbReference>
<evidence type="ECO:0000256" key="3">
    <source>
        <dbReference type="ARBA" id="ARBA00022912"/>
    </source>
</evidence>
<feature type="region of interest" description="Disordered" evidence="5">
    <location>
        <begin position="151"/>
        <end position="278"/>
    </location>
</feature>
<sequence>MSSNTEAKNSDAGSATAGTSAASSPGVTGDHEPGSRLTLFSPLHTDATASSATPSPSVENTSDTAQAEPVSLAGRKRRLSFKNKQRQGAAAAGGASFEVRGMHSLPVHSPMSTAPLSSPLTVDLSPFRDRPLQQPLLTKSTAAASVPLTRCAATGPESPHGVDGAGAMHAPNQAPTTVTRSEAHKAAVTAEEGPKVPDPLVLGVGPSAPCSAITQIGSPHEPSAGPASASQPQSQPNAPSPGPTRKAGAAPPLRSAWPPEWHTTASSASADTAADKSAVGTTPHILRLAKSIGTDSAWAAPMPFDRRAMPEEPPTLSPVLSPSTSSSKVSFKDRQRTAAAVRKPIAGIGGAALASIPPRVVLTSSITPAPSETSVTTASSLPATATAPLTPHSTAAASPAGGDLGATPSAMQARSPSPSCILPSTSSQPPTSDRAAPAEPTALVCADSSQKKSTKGAGEPLATRLLPPVPLAKLAPTVAPRPASPLLAANPPTPHSHPRRGAQSVPSAAATEKPQFRFFAHGWEAASEGGWGSGARESGMVVEASRPRNGSCSADTTSASLTDADGGNRIHARNDEENLLACTEKEVFWHVCNPIGSASKERKMTSPPLLRSTRCSLAASREGVSAGAATSADRSETVHGGQDSSQTKSSMLAGEPQTTVATAACPPQPPRSCMRAHSESAETAPQSTGIRVASRRAPPEVPQRSSPTELRLSNIKFEQPSCSDAASSTGTLPAGTREQRTLPSSSMTSAWRQYERTHTSQRDTCATRFPASKHSSLAPVVGPDSTASVSNAQVSRAANSRRRHRDKMLAPEGTMAVTPRTSCAGALESSGVFPPSSMGFHQRSRTVDDVALMSAACGRHGGETPSSVTPELMPPSPGSTVARQSTFRAHFPSLPLQTAAAATFSALTASSDMCSSRDGPPIPLCSTQTVTLLPAETSGDSSATGSTEQSMNAGGVSVFSSGVSPLPARHQRTSSRASSLTKISVAMTSVLIPPAPSGEDLSAAAPAFNLDTPIDCRSIDDLSTYTMRRRLSVADSGANPLTGSGLVAVTANLDDAEDSDGDFPQRTVNSHYGGDSMMSTTTAELRKLRRRSNYSSLHYGTMTGYHHKRSTQRRGSEAASHHGWRRGGGGGGRRRRRRTDAESDSKEKESTVLFSQTDASVNDDAGNRSGKADIDDDDDDTLWEQKGSDEYGASNEEHDFLGETTAKQLRRCRGSRAKADAVAAATAAEDEEGDAAQRRTVGMWASVEHVFLPRYELVPDAASPMPLTLPASPNSNTNASSSTLKSDCDGRHRHCSLSCGALDKKRKATPSTTPCSDPQPRYASPTVDFSSTPVRAGSPYVGAANSSLMIPTLLTPKNSFSMCASGNTVGARPSGLVVLPDAHCSADAKASSSLSCSQFRRTPAQASGTTRLEPEDFTFGTVASAYNVDPADEEGYPQGSSDAKVAARLVFDAAAGVMLMDPEDEVGRYERHAHMLPDDQVSFTARHEHKEDEPKAKSGYDAGDDEANDGACRCDAAFIAKDFKGPDCSRYDANDLYDHCSRCHRRPAAFLCLHCLSAVCPSHVRRHHMQNPGQCTLFLNLLDIMNSFDRIFWCERCQQFTWKHTEVYDALVDQIAFTRGTYLKQPARDIHCVGYEVRLKDLTASTLERRAPAPVGSTATHACANFTHTMPPAAPLDRELSGLSLPLAAQLVASPPATEGFVASEASAAPASKLQPIPSASALSTGDAQLLMGADVGIFGLSPESPSSRSAQARLRPNPFFGSSPSQLPVRSPMQQFLSRDLLELSLGNTVTVGEPVTKLCALGASVQGWRTTQEDAEAVFLVDIPAITEEVVNRKELRAVAAAASRKAQEALDGGNGAHRDSSSTAYDNCNCSTSRTSENPPHFESTLRASDRGAHGGRPAATEEDAAAAAFEAAKEEVETTPRETIPMAVFCMFDGHGGDAVAKLAARHFEAHLRRAIEGTRPDDVRARALLFFLKAETDSAAATGASAPWLPPSVTAVPTRDGTFSYVAHGAAFMNTPASPATAATGAAPSSPASLDAASARMPLSHLSSPFQRASGVANMLASGDCFAVKLSDTHGDEAALLPKSTGTPPTLAGELRGASATGSLSVLVPITHESLRLHVAGGALGIAGASVRGAPLASESASAAVGSKFWHSPHTRADGFLTAHSHVSNSHFSDRNRRSGATLDAWEAVEEPLPEMISVAAGVASPRTGALKSRSVASAEDLRRGSCFSVSPSLAAGSVAVCPSPAAVVSIPEMEMLRQYFASIMEDALISLDDYLRSTPEGVRGDYNCVGCTACVVGITANFVLCANIGDSGAAFYTKDRMQVISVKHRVSDEEEQTRIRAAGYAVVNDRIEGMSAVPRALGDFDFKQCGGRGPKEQAVSAVPDVTIMPVPNDTDRWGIVLACDGVWDTATLHQVHVALTNTVNDLAVSGSAMDAVLRGAELYQHHLRGPVAAIGDSPQGSPPGSPPGAGRSLHNNRSSASDQKAPSPVKRDSFASKAGTEDSIISSYEDDDEGAVPRLSQVDAILLTAAAGVFAQCVAPEDNDEGIGLDNCSLIIVERRNVQE</sequence>
<gene>
    <name evidence="7" type="ORF">LSCM1_01433</name>
</gene>
<comment type="caution">
    <text evidence="7">The sequence shown here is derived from an EMBL/GenBank/DDBJ whole genome shotgun (WGS) entry which is preliminary data.</text>
</comment>
<feature type="compositionally biased region" description="Basic residues" evidence="5">
    <location>
        <begin position="74"/>
        <end position="85"/>
    </location>
</feature>
<feature type="compositionally biased region" description="Polar residues" evidence="5">
    <location>
        <begin position="409"/>
        <end position="431"/>
    </location>
</feature>
<reference evidence="8" key="1">
    <citation type="journal article" date="2021" name="Microbiol. Resour. Announc.">
        <title>LGAAP: Leishmaniinae Genome Assembly and Annotation Pipeline.</title>
        <authorList>
            <person name="Almutairi H."/>
            <person name="Urbaniak M.D."/>
            <person name="Bates M.D."/>
            <person name="Jariyapan N."/>
            <person name="Kwakye-Nuako G."/>
            <person name="Thomaz-Soccol V."/>
            <person name="Al-Salem W.S."/>
            <person name="Dillon R.J."/>
            <person name="Bates P.A."/>
            <person name="Gatherer D."/>
        </authorList>
    </citation>
    <scope>NUCLEOTIDE SEQUENCE [LARGE SCALE GENOMIC DNA]</scope>
</reference>
<dbReference type="OrthoDB" id="265504at2759"/>
<dbReference type="GO" id="GO:0046872">
    <property type="term" value="F:metal ion binding"/>
    <property type="evidence" value="ECO:0007669"/>
    <property type="project" value="UniProtKB-KW"/>
</dbReference>
<feature type="region of interest" description="Disordered" evidence="5">
    <location>
        <begin position="936"/>
        <end position="977"/>
    </location>
</feature>
<name>A0A836KCJ0_9TRYP</name>
<feature type="compositionally biased region" description="Polar residues" evidence="5">
    <location>
        <begin position="741"/>
        <end position="751"/>
    </location>
</feature>
<feature type="region of interest" description="Disordered" evidence="5">
    <location>
        <begin position="626"/>
        <end position="806"/>
    </location>
</feature>
<dbReference type="RefSeq" id="XP_067176323.1">
    <property type="nucleotide sequence ID" value="XM_067319044.1"/>
</dbReference>
<feature type="region of interest" description="Disordered" evidence="5">
    <location>
        <begin position="2457"/>
        <end position="2519"/>
    </location>
</feature>
<feature type="compositionally biased region" description="Low complexity" evidence="5">
    <location>
        <begin position="317"/>
        <end position="329"/>
    </location>
</feature>
<feature type="compositionally biased region" description="Low complexity" evidence="5">
    <location>
        <begin position="263"/>
        <end position="278"/>
    </location>
</feature>
<dbReference type="Proteomes" id="UP000673552">
    <property type="component" value="Unassembled WGS sequence"/>
</dbReference>
<keyword evidence="8" id="KW-1185">Reference proteome</keyword>
<evidence type="ECO:0000259" key="6">
    <source>
        <dbReference type="PROSITE" id="PS51746"/>
    </source>
</evidence>
<feature type="region of interest" description="Disordered" evidence="5">
    <location>
        <begin position="369"/>
        <end position="464"/>
    </location>
</feature>
<dbReference type="PANTHER" id="PTHR13832:SF863">
    <property type="entry name" value="PPM-TYPE PHOSPHATASE DOMAIN-CONTAINING PROTEIN"/>
    <property type="match status" value="1"/>
</dbReference>
<dbReference type="GeneID" id="92511556"/>
<dbReference type="EMBL" id="JAFEUZ010000031">
    <property type="protein sequence ID" value="KAG5471349.1"/>
    <property type="molecule type" value="Genomic_DNA"/>
</dbReference>
<feature type="domain" description="PPM-type phosphatase" evidence="6">
    <location>
        <begin position="1887"/>
        <end position="2565"/>
    </location>
</feature>
<dbReference type="InterPro" id="IPR001932">
    <property type="entry name" value="PPM-type_phosphatase-like_dom"/>
</dbReference>
<feature type="compositionally biased region" description="Polar residues" evidence="5">
    <location>
        <begin position="785"/>
        <end position="798"/>
    </location>
</feature>
<dbReference type="FunFam" id="3.60.40.10:FF:000223">
    <property type="entry name" value="Protein phosphatase 2C, putative"/>
    <property type="match status" value="1"/>
</dbReference>
<evidence type="ECO:0000313" key="7">
    <source>
        <dbReference type="EMBL" id="KAG5471349.1"/>
    </source>
</evidence>
<evidence type="ECO:0000256" key="1">
    <source>
        <dbReference type="ARBA" id="ARBA00022723"/>
    </source>
</evidence>
<dbReference type="Gene3D" id="3.60.40.10">
    <property type="entry name" value="PPM-type phosphatase domain"/>
    <property type="match status" value="2"/>
</dbReference>
<feature type="compositionally biased region" description="Polar residues" evidence="5">
    <location>
        <begin position="938"/>
        <end position="952"/>
    </location>
</feature>
<feature type="compositionally biased region" description="Basic and acidic residues" evidence="5">
    <location>
        <begin position="1139"/>
        <end position="1150"/>
    </location>
</feature>
<dbReference type="InterPro" id="IPR036457">
    <property type="entry name" value="PPM-type-like_dom_sf"/>
</dbReference>
<dbReference type="PROSITE" id="PS01032">
    <property type="entry name" value="PPM_1"/>
    <property type="match status" value="1"/>
</dbReference>
<dbReference type="PANTHER" id="PTHR13832">
    <property type="entry name" value="PROTEIN PHOSPHATASE 2C"/>
    <property type="match status" value="1"/>
</dbReference>
<organism evidence="7 8">
    <name type="scientific">Leishmania martiniquensis</name>
    <dbReference type="NCBI Taxonomy" id="1580590"/>
    <lineage>
        <taxon>Eukaryota</taxon>
        <taxon>Discoba</taxon>
        <taxon>Euglenozoa</taxon>
        <taxon>Kinetoplastea</taxon>
        <taxon>Metakinetoplastina</taxon>
        <taxon>Trypanosomatida</taxon>
        <taxon>Trypanosomatidae</taxon>
        <taxon>Leishmaniinae</taxon>
        <taxon>Leishmania</taxon>
    </lineage>
</organism>
<dbReference type="CDD" id="cd00143">
    <property type="entry name" value="PP2Cc"/>
    <property type="match status" value="1"/>
</dbReference>
<feature type="compositionally biased region" description="Low complexity" evidence="5">
    <location>
        <begin position="222"/>
        <end position="237"/>
    </location>
</feature>
<feature type="region of interest" description="Disordered" evidence="5">
    <location>
        <begin position="1848"/>
        <end position="1905"/>
    </location>
</feature>
<dbReference type="KEGG" id="lmat:92511556"/>
<protein>
    <recommendedName>
        <fullName evidence="6">PPM-type phosphatase domain-containing protein</fullName>
    </recommendedName>
</protein>
<dbReference type="SUPFAM" id="SSF81606">
    <property type="entry name" value="PP2C-like"/>
    <property type="match status" value="2"/>
</dbReference>
<feature type="region of interest" description="Disordered" evidence="5">
    <location>
        <begin position="860"/>
        <end position="882"/>
    </location>
</feature>
<evidence type="ECO:0000256" key="4">
    <source>
        <dbReference type="RuleBase" id="RU003465"/>
    </source>
</evidence>
<feature type="compositionally biased region" description="Low complexity" evidence="5">
    <location>
        <begin position="954"/>
        <end position="964"/>
    </location>
</feature>
<proteinExistence type="inferred from homology"/>
<comment type="similarity">
    <text evidence="4">Belongs to the PP2C family.</text>
</comment>
<feature type="compositionally biased region" description="Low complexity" evidence="5">
    <location>
        <begin position="373"/>
        <end position="400"/>
    </location>
</feature>
<evidence type="ECO:0000256" key="2">
    <source>
        <dbReference type="ARBA" id="ARBA00022801"/>
    </source>
</evidence>
<feature type="region of interest" description="Disordered" evidence="5">
    <location>
        <begin position="1097"/>
        <end position="1200"/>
    </location>
</feature>
<feature type="region of interest" description="Disordered" evidence="5">
    <location>
        <begin position="482"/>
        <end position="510"/>
    </location>
</feature>
<feature type="compositionally biased region" description="Polar residues" evidence="5">
    <location>
        <begin position="2479"/>
        <end position="2490"/>
    </location>
</feature>
<dbReference type="PROSITE" id="PS51746">
    <property type="entry name" value="PPM_2"/>
    <property type="match status" value="1"/>
</dbReference>
<feature type="compositionally biased region" description="Polar residues" evidence="5">
    <location>
        <begin position="1864"/>
        <end position="1881"/>
    </location>
</feature>
<keyword evidence="2 4" id="KW-0378">Hydrolase</keyword>
<dbReference type="GO" id="GO:0004722">
    <property type="term" value="F:protein serine/threonine phosphatase activity"/>
    <property type="evidence" value="ECO:0007669"/>
    <property type="project" value="InterPro"/>
</dbReference>
<feature type="compositionally biased region" description="Polar residues" evidence="5">
    <location>
        <begin position="642"/>
        <end position="661"/>
    </location>
</feature>